<dbReference type="PANTHER" id="PTHR45786:SF74">
    <property type="entry name" value="ATP-DEPENDENT DNA HELICASE"/>
    <property type="match status" value="1"/>
</dbReference>
<dbReference type="OrthoDB" id="2279134at2759"/>
<evidence type="ECO:0000313" key="1">
    <source>
        <dbReference type="EMBL" id="GAN11397.1"/>
    </source>
</evidence>
<sequence length="121" mass="13938">MARKNAIAKELKQSIRSYNPALSFTFMIVDLDRRYANEKHGAYAFCIHESAHHLMSPELIPSPNNAIQQPQFAQIYISDSANEFLFVDIFKTMEELSSEQSNGIQNIQIVFRAESDKDIRR</sequence>
<dbReference type="AlphaFoldDB" id="A0A0C9N5Q8"/>
<dbReference type="PANTHER" id="PTHR45786">
    <property type="entry name" value="DNA BINDING PROTEIN-LIKE"/>
    <property type="match status" value="1"/>
</dbReference>
<accession>A0A0C9N5Q8</accession>
<dbReference type="Proteomes" id="UP000053815">
    <property type="component" value="Unassembled WGS sequence"/>
</dbReference>
<keyword evidence="2" id="KW-1185">Reference proteome</keyword>
<organism evidence="1">
    <name type="scientific">Mucor ambiguus</name>
    <dbReference type="NCBI Taxonomy" id="91626"/>
    <lineage>
        <taxon>Eukaryota</taxon>
        <taxon>Fungi</taxon>
        <taxon>Fungi incertae sedis</taxon>
        <taxon>Mucoromycota</taxon>
        <taxon>Mucoromycotina</taxon>
        <taxon>Mucoromycetes</taxon>
        <taxon>Mucorales</taxon>
        <taxon>Mucorineae</taxon>
        <taxon>Mucoraceae</taxon>
        <taxon>Mucor</taxon>
    </lineage>
</organism>
<protein>
    <submittedName>
        <fullName evidence="1">Uncharacterized protein</fullName>
    </submittedName>
</protein>
<name>A0A0C9N5Q8_9FUNG</name>
<proteinExistence type="predicted"/>
<gene>
    <name evidence="1" type="ORF">MAM1_0580d10959</name>
</gene>
<dbReference type="EMBL" id="DF836869">
    <property type="protein sequence ID" value="GAN11397.1"/>
    <property type="molecule type" value="Genomic_DNA"/>
</dbReference>
<reference evidence="1" key="1">
    <citation type="submission" date="2014-09" db="EMBL/GenBank/DDBJ databases">
        <title>Draft genome sequence of an oleaginous Mucoromycotina fungus Mucor ambiguus NBRC6742.</title>
        <authorList>
            <person name="Takeda I."/>
            <person name="Yamane N."/>
            <person name="Morita T."/>
            <person name="Tamano K."/>
            <person name="Machida M."/>
            <person name="Baker S."/>
            <person name="Koike H."/>
        </authorList>
    </citation>
    <scope>NUCLEOTIDE SEQUENCE</scope>
    <source>
        <strain evidence="1">NBRC 6742</strain>
    </source>
</reference>
<evidence type="ECO:0000313" key="2">
    <source>
        <dbReference type="Proteomes" id="UP000053815"/>
    </source>
</evidence>